<evidence type="ECO:0000313" key="10">
    <source>
        <dbReference type="Proteomes" id="UP001378592"/>
    </source>
</evidence>
<evidence type="ECO:0000313" key="9">
    <source>
        <dbReference type="EMBL" id="KAK7790362.1"/>
    </source>
</evidence>
<keyword evidence="7" id="KW-0472">Membrane</keyword>
<evidence type="ECO:0000256" key="2">
    <source>
        <dbReference type="ARBA" id="ARBA00004569"/>
    </source>
</evidence>
<evidence type="ECO:0000256" key="7">
    <source>
        <dbReference type="ARBA" id="ARBA00023136"/>
    </source>
</evidence>
<comment type="subcellular location">
    <subcellularLocation>
        <location evidence="1">Mitochondrion inner membrane</location>
    </subcellularLocation>
    <subcellularLocation>
        <location evidence="2">Mitochondrion intermembrane space</location>
    </subcellularLocation>
</comment>
<sequence>MTDPTKTKKQEQKSTELTAREERFIKFASVEYDGQVYMTPRDFLDAMIVQEPRPRLKRKLLSERELENIRKAALDFKVDKKKLKEADKMFHSLQNNGIVSYIEYLFLFSFLINPKAERQIVFNMFDKNKDSYVDKQEYLEMEKIFGNVWKAKRGVSENRTSLTKDYVDDETGLQRRHLVDTTLLIYFFGKDGKKLLTFEAFDEFISNLRTEVLEDEFYEFAKGMKTISPVDFIRALIRYSQQDTSDNNIFIKRVLEGVSENIEITFEDFFNFCNFLIHLNDFSMAARMSVLLNKRLSEEVFRRIIRICVDSEVNPSVIHTAFVAFDDKGNGNMNYTEFISVLRNRRNRLFKFHTRLTGLRAFKKCMREEIRKSTVKQKIA</sequence>
<dbReference type="GO" id="GO:1990246">
    <property type="term" value="C:uniplex complex"/>
    <property type="evidence" value="ECO:0007669"/>
    <property type="project" value="TreeGrafter"/>
</dbReference>
<keyword evidence="10" id="KW-1185">Reference proteome</keyword>
<dbReference type="SUPFAM" id="SSF47473">
    <property type="entry name" value="EF-hand"/>
    <property type="match status" value="2"/>
</dbReference>
<keyword evidence="3" id="KW-0677">Repeat</keyword>
<keyword evidence="5" id="KW-0809">Transit peptide</keyword>
<dbReference type="GO" id="GO:0051560">
    <property type="term" value="P:mitochondrial calcium ion homeostasis"/>
    <property type="evidence" value="ECO:0007669"/>
    <property type="project" value="TreeGrafter"/>
</dbReference>
<dbReference type="AlphaFoldDB" id="A0AAN9V8C4"/>
<protein>
    <recommendedName>
        <fullName evidence="8">EF-hand domain-containing protein</fullName>
    </recommendedName>
</protein>
<evidence type="ECO:0000256" key="6">
    <source>
        <dbReference type="ARBA" id="ARBA00023128"/>
    </source>
</evidence>
<feature type="domain" description="EF-hand" evidence="8">
    <location>
        <begin position="113"/>
        <end position="148"/>
    </location>
</feature>
<organism evidence="9 10">
    <name type="scientific">Gryllus longicercus</name>
    <dbReference type="NCBI Taxonomy" id="2509291"/>
    <lineage>
        <taxon>Eukaryota</taxon>
        <taxon>Metazoa</taxon>
        <taxon>Ecdysozoa</taxon>
        <taxon>Arthropoda</taxon>
        <taxon>Hexapoda</taxon>
        <taxon>Insecta</taxon>
        <taxon>Pterygota</taxon>
        <taxon>Neoptera</taxon>
        <taxon>Polyneoptera</taxon>
        <taxon>Orthoptera</taxon>
        <taxon>Ensifera</taxon>
        <taxon>Gryllidea</taxon>
        <taxon>Grylloidea</taxon>
        <taxon>Gryllidae</taxon>
        <taxon>Gryllinae</taxon>
        <taxon>Gryllus</taxon>
    </lineage>
</organism>
<keyword evidence="4" id="KW-0999">Mitochondrion inner membrane</keyword>
<comment type="caution">
    <text evidence="9">The sequence shown here is derived from an EMBL/GenBank/DDBJ whole genome shotgun (WGS) entry which is preliminary data.</text>
</comment>
<dbReference type="Gene3D" id="1.10.238.10">
    <property type="entry name" value="EF-hand"/>
    <property type="match status" value="2"/>
</dbReference>
<dbReference type="GO" id="GO:0005509">
    <property type="term" value="F:calcium ion binding"/>
    <property type="evidence" value="ECO:0007669"/>
    <property type="project" value="InterPro"/>
</dbReference>
<name>A0AAN9V8C4_9ORTH</name>
<dbReference type="EMBL" id="JAZDUA010000638">
    <property type="protein sequence ID" value="KAK7790362.1"/>
    <property type="molecule type" value="Genomic_DNA"/>
</dbReference>
<evidence type="ECO:0000256" key="5">
    <source>
        <dbReference type="ARBA" id="ARBA00022946"/>
    </source>
</evidence>
<dbReference type="GO" id="GO:0005758">
    <property type="term" value="C:mitochondrial intermembrane space"/>
    <property type="evidence" value="ECO:0007669"/>
    <property type="project" value="UniProtKB-SubCell"/>
</dbReference>
<evidence type="ECO:0000259" key="8">
    <source>
        <dbReference type="PROSITE" id="PS50222"/>
    </source>
</evidence>
<dbReference type="PANTHER" id="PTHR12294">
    <property type="entry name" value="EF HAND DOMAIN FAMILY A1,A2-RELATED"/>
    <property type="match status" value="1"/>
</dbReference>
<accession>A0AAN9V8C4</accession>
<dbReference type="InterPro" id="IPR002048">
    <property type="entry name" value="EF_hand_dom"/>
</dbReference>
<dbReference type="PROSITE" id="PS50222">
    <property type="entry name" value="EF_HAND_2"/>
    <property type="match status" value="2"/>
</dbReference>
<dbReference type="Proteomes" id="UP001378592">
    <property type="component" value="Unassembled WGS sequence"/>
</dbReference>
<keyword evidence="6" id="KW-0496">Mitochondrion</keyword>
<evidence type="ECO:0000256" key="1">
    <source>
        <dbReference type="ARBA" id="ARBA00004273"/>
    </source>
</evidence>
<feature type="domain" description="EF-hand" evidence="8">
    <location>
        <begin position="313"/>
        <end position="348"/>
    </location>
</feature>
<evidence type="ECO:0000256" key="3">
    <source>
        <dbReference type="ARBA" id="ARBA00022737"/>
    </source>
</evidence>
<evidence type="ECO:0000256" key="4">
    <source>
        <dbReference type="ARBA" id="ARBA00022792"/>
    </source>
</evidence>
<gene>
    <name evidence="9" type="ORF">R5R35_003858</name>
</gene>
<reference evidence="9 10" key="1">
    <citation type="submission" date="2024-03" db="EMBL/GenBank/DDBJ databases">
        <title>The genome assembly and annotation of the cricket Gryllus longicercus Weissman &amp; Gray.</title>
        <authorList>
            <person name="Szrajer S."/>
            <person name="Gray D."/>
            <person name="Ylla G."/>
        </authorList>
    </citation>
    <scope>NUCLEOTIDE SEQUENCE [LARGE SCALE GENOMIC DNA]</scope>
    <source>
        <strain evidence="9">DAG 2021-001</strain>
        <tissue evidence="9">Whole body minus gut</tissue>
    </source>
</reference>
<proteinExistence type="predicted"/>
<dbReference type="InterPro" id="IPR039800">
    <property type="entry name" value="MICU1/2/3"/>
</dbReference>
<dbReference type="InterPro" id="IPR011992">
    <property type="entry name" value="EF-hand-dom_pair"/>
</dbReference>
<dbReference type="PANTHER" id="PTHR12294:SF13">
    <property type="entry name" value="MITOCHONDRIAL CALCIUM UPTAKE 3, ISOFORM D"/>
    <property type="match status" value="1"/>
</dbReference>
<dbReference type="GO" id="GO:0036444">
    <property type="term" value="P:calcium import into the mitochondrion"/>
    <property type="evidence" value="ECO:0007669"/>
    <property type="project" value="TreeGrafter"/>
</dbReference>